<reference evidence="2 3" key="1">
    <citation type="journal article" date="2015" name="Nature">
        <title>rRNA introns, odd ribosomes, and small enigmatic genomes across a large radiation of phyla.</title>
        <authorList>
            <person name="Brown C.T."/>
            <person name="Hug L.A."/>
            <person name="Thomas B.C."/>
            <person name="Sharon I."/>
            <person name="Castelle C.J."/>
            <person name="Singh A."/>
            <person name="Wilkins M.J."/>
            <person name="Williams K.H."/>
            <person name="Banfield J.F."/>
        </authorList>
    </citation>
    <scope>NUCLEOTIDE SEQUENCE [LARGE SCALE GENOMIC DNA]</scope>
</reference>
<name>A0A0G1H341_9BACT</name>
<feature type="region of interest" description="Disordered" evidence="1">
    <location>
        <begin position="113"/>
        <end position="141"/>
    </location>
</feature>
<dbReference type="EMBL" id="LCHU01000004">
    <property type="protein sequence ID" value="KKT41836.1"/>
    <property type="molecule type" value="Genomic_DNA"/>
</dbReference>
<feature type="region of interest" description="Disordered" evidence="1">
    <location>
        <begin position="188"/>
        <end position="272"/>
    </location>
</feature>
<proteinExistence type="predicted"/>
<comment type="caution">
    <text evidence="2">The sequence shown here is derived from an EMBL/GenBank/DDBJ whole genome shotgun (WGS) entry which is preliminary data.</text>
</comment>
<feature type="compositionally biased region" description="Basic and acidic residues" evidence="1">
    <location>
        <begin position="258"/>
        <end position="272"/>
    </location>
</feature>
<dbReference type="STRING" id="1618647.UW30_C0004G0035"/>
<dbReference type="Proteomes" id="UP000034736">
    <property type="component" value="Unassembled WGS sequence"/>
</dbReference>
<organism evidence="2 3">
    <name type="scientific">Candidatus Giovannonibacteria bacterium GW2011_GWA2_44_13b</name>
    <dbReference type="NCBI Taxonomy" id="1618647"/>
    <lineage>
        <taxon>Bacteria</taxon>
        <taxon>Candidatus Giovannoniibacteriota</taxon>
    </lineage>
</organism>
<accession>A0A0G1H341</accession>
<dbReference type="AlphaFoldDB" id="A0A0G1H341"/>
<sequence length="272" mass="29475">MNLSHEELTKKLKSLPQDLQDAFFSDDVSQNIIDIGKTHGLMLDKTGILGDETTLIMLGVVPTSDFIKNLSEKLGVDKEKAKAIAEDINQKVFQQVRASLRKVHGLPEGEKVEVKKPAPQMPAPAAEIPKAPIEPNPGEVRPSSQIFAKKIVPIDELLDKIDSGESIIKLKAKIENVPINLPVETPIKESTVPPITTPPADSGTSERFSQGVRASEPPQRGLSASNAESARSPAIPETNLSPDEIKSAVEKALGGKITTKDTNDPYREPPEY</sequence>
<feature type="compositionally biased region" description="Low complexity" evidence="1">
    <location>
        <begin position="123"/>
        <end position="137"/>
    </location>
</feature>
<evidence type="ECO:0000256" key="1">
    <source>
        <dbReference type="SAM" id="MobiDB-lite"/>
    </source>
</evidence>
<protein>
    <submittedName>
        <fullName evidence="2">Uncharacterized protein</fullName>
    </submittedName>
</protein>
<gene>
    <name evidence="2" type="ORF">UW30_C0004G0035</name>
</gene>
<evidence type="ECO:0000313" key="2">
    <source>
        <dbReference type="EMBL" id="KKT41836.1"/>
    </source>
</evidence>
<evidence type="ECO:0000313" key="3">
    <source>
        <dbReference type="Proteomes" id="UP000034736"/>
    </source>
</evidence>